<organism evidence="2 3">
    <name type="scientific">Romeriopsis navalis LEGE 11480</name>
    <dbReference type="NCBI Taxonomy" id="2777977"/>
    <lineage>
        <taxon>Bacteria</taxon>
        <taxon>Bacillati</taxon>
        <taxon>Cyanobacteriota</taxon>
        <taxon>Cyanophyceae</taxon>
        <taxon>Leptolyngbyales</taxon>
        <taxon>Leptolyngbyaceae</taxon>
        <taxon>Romeriopsis</taxon>
        <taxon>Romeriopsis navalis</taxon>
    </lineage>
</organism>
<dbReference type="EMBL" id="JADEXQ010000052">
    <property type="protein sequence ID" value="MBE9031101.1"/>
    <property type="molecule type" value="Genomic_DNA"/>
</dbReference>
<name>A0A928VM60_9CYAN</name>
<evidence type="ECO:0000313" key="2">
    <source>
        <dbReference type="EMBL" id="MBE9031101.1"/>
    </source>
</evidence>
<dbReference type="AlphaFoldDB" id="A0A928VM60"/>
<gene>
    <name evidence="2" type="ORF">IQ266_15305</name>
</gene>
<accession>A0A928VM60</accession>
<protein>
    <submittedName>
        <fullName evidence="2">Uncharacterized protein</fullName>
    </submittedName>
</protein>
<comment type="caution">
    <text evidence="2">The sequence shown here is derived from an EMBL/GenBank/DDBJ whole genome shotgun (WGS) entry which is preliminary data.</text>
</comment>
<proteinExistence type="predicted"/>
<evidence type="ECO:0000313" key="3">
    <source>
        <dbReference type="Proteomes" id="UP000625316"/>
    </source>
</evidence>
<evidence type="ECO:0000256" key="1">
    <source>
        <dbReference type="SAM" id="Phobius"/>
    </source>
</evidence>
<feature type="transmembrane region" description="Helical" evidence="1">
    <location>
        <begin position="61"/>
        <end position="81"/>
    </location>
</feature>
<sequence>MARPNLPHPEDRATLLLSAVASTLKVFAWMVFGFFLVGAIAEILGLLPFYQVIMPTLSDFLLRFAAVIFCFIGFVAVALSVR</sequence>
<keyword evidence="1" id="KW-0812">Transmembrane</keyword>
<feature type="transmembrane region" description="Helical" evidence="1">
    <location>
        <begin position="26"/>
        <end position="49"/>
    </location>
</feature>
<keyword evidence="1" id="KW-1133">Transmembrane helix</keyword>
<keyword evidence="3" id="KW-1185">Reference proteome</keyword>
<dbReference type="Proteomes" id="UP000625316">
    <property type="component" value="Unassembled WGS sequence"/>
</dbReference>
<keyword evidence="1" id="KW-0472">Membrane</keyword>
<reference evidence="2" key="1">
    <citation type="submission" date="2020-10" db="EMBL/GenBank/DDBJ databases">
        <authorList>
            <person name="Castelo-Branco R."/>
            <person name="Eusebio N."/>
            <person name="Adriana R."/>
            <person name="Vieira A."/>
            <person name="Brugerolle De Fraissinette N."/>
            <person name="Rezende De Castro R."/>
            <person name="Schneider M.P."/>
            <person name="Vasconcelos V."/>
            <person name="Leao P.N."/>
        </authorList>
    </citation>
    <scope>NUCLEOTIDE SEQUENCE</scope>
    <source>
        <strain evidence="2">LEGE 11480</strain>
    </source>
</reference>
<dbReference type="RefSeq" id="WP_264325930.1">
    <property type="nucleotide sequence ID" value="NZ_JADEXQ010000052.1"/>
</dbReference>